<accession>A0A2I0X791</accession>
<proteinExistence type="predicted"/>
<dbReference type="EMBL" id="KZ502083">
    <property type="protein sequence ID" value="PKU83766.1"/>
    <property type="molecule type" value="Genomic_DNA"/>
</dbReference>
<sequence length="108" mass="11791">MDRIGSCASRHSTCGARVGRRRVTGKLQHVGNRQGWLRDRERGFRHATGGGCAAQAHVGASRVHMNVARTCVIGLGGLDRVDARGEANAREVEAWSLHTRCSSDMRRV</sequence>
<name>A0A2I0X791_9ASPA</name>
<organism evidence="1 2">
    <name type="scientific">Dendrobium catenatum</name>
    <dbReference type="NCBI Taxonomy" id="906689"/>
    <lineage>
        <taxon>Eukaryota</taxon>
        <taxon>Viridiplantae</taxon>
        <taxon>Streptophyta</taxon>
        <taxon>Embryophyta</taxon>
        <taxon>Tracheophyta</taxon>
        <taxon>Spermatophyta</taxon>
        <taxon>Magnoliopsida</taxon>
        <taxon>Liliopsida</taxon>
        <taxon>Asparagales</taxon>
        <taxon>Orchidaceae</taxon>
        <taxon>Epidendroideae</taxon>
        <taxon>Malaxideae</taxon>
        <taxon>Dendrobiinae</taxon>
        <taxon>Dendrobium</taxon>
    </lineage>
</organism>
<evidence type="ECO:0000313" key="2">
    <source>
        <dbReference type="Proteomes" id="UP000233837"/>
    </source>
</evidence>
<dbReference type="AlphaFoldDB" id="A0A2I0X791"/>
<evidence type="ECO:0000313" key="1">
    <source>
        <dbReference type="EMBL" id="PKU83766.1"/>
    </source>
</evidence>
<protein>
    <submittedName>
        <fullName evidence="1">Uncharacterized protein</fullName>
    </submittedName>
</protein>
<gene>
    <name evidence="1" type="ORF">MA16_Dca021383</name>
</gene>
<reference evidence="1 2" key="2">
    <citation type="journal article" date="2017" name="Nature">
        <title>The Apostasia genome and the evolution of orchids.</title>
        <authorList>
            <person name="Zhang G.Q."/>
            <person name="Liu K.W."/>
            <person name="Li Z."/>
            <person name="Lohaus R."/>
            <person name="Hsiao Y.Y."/>
            <person name="Niu S.C."/>
            <person name="Wang J.Y."/>
            <person name="Lin Y.C."/>
            <person name="Xu Q."/>
            <person name="Chen L.J."/>
            <person name="Yoshida K."/>
            <person name="Fujiwara S."/>
            <person name="Wang Z.W."/>
            <person name="Zhang Y.Q."/>
            <person name="Mitsuda N."/>
            <person name="Wang M."/>
            <person name="Liu G.H."/>
            <person name="Pecoraro L."/>
            <person name="Huang H.X."/>
            <person name="Xiao X.J."/>
            <person name="Lin M."/>
            <person name="Wu X.Y."/>
            <person name="Wu W.L."/>
            <person name="Chen Y.Y."/>
            <person name="Chang S.B."/>
            <person name="Sakamoto S."/>
            <person name="Ohme-Takagi M."/>
            <person name="Yagi M."/>
            <person name="Zeng S.J."/>
            <person name="Shen C.Y."/>
            <person name="Yeh C.M."/>
            <person name="Luo Y.B."/>
            <person name="Tsai W.C."/>
            <person name="Van de Peer Y."/>
            <person name="Liu Z.J."/>
        </authorList>
    </citation>
    <scope>NUCLEOTIDE SEQUENCE [LARGE SCALE GENOMIC DNA]</scope>
    <source>
        <tissue evidence="1">The whole plant</tissue>
    </source>
</reference>
<keyword evidence="2" id="KW-1185">Reference proteome</keyword>
<dbReference type="Proteomes" id="UP000233837">
    <property type="component" value="Unassembled WGS sequence"/>
</dbReference>
<reference evidence="1 2" key="1">
    <citation type="journal article" date="2016" name="Sci. Rep.">
        <title>The Dendrobium catenatum Lindl. genome sequence provides insights into polysaccharide synthase, floral development and adaptive evolution.</title>
        <authorList>
            <person name="Zhang G.Q."/>
            <person name="Xu Q."/>
            <person name="Bian C."/>
            <person name="Tsai W.C."/>
            <person name="Yeh C.M."/>
            <person name="Liu K.W."/>
            <person name="Yoshida K."/>
            <person name="Zhang L.S."/>
            <person name="Chang S.B."/>
            <person name="Chen F."/>
            <person name="Shi Y."/>
            <person name="Su Y.Y."/>
            <person name="Zhang Y.Q."/>
            <person name="Chen L.J."/>
            <person name="Yin Y."/>
            <person name="Lin M."/>
            <person name="Huang H."/>
            <person name="Deng H."/>
            <person name="Wang Z.W."/>
            <person name="Zhu S.L."/>
            <person name="Zhao X."/>
            <person name="Deng C."/>
            <person name="Niu S.C."/>
            <person name="Huang J."/>
            <person name="Wang M."/>
            <person name="Liu G.H."/>
            <person name="Yang H.J."/>
            <person name="Xiao X.J."/>
            <person name="Hsiao Y.Y."/>
            <person name="Wu W.L."/>
            <person name="Chen Y.Y."/>
            <person name="Mitsuda N."/>
            <person name="Ohme-Takagi M."/>
            <person name="Luo Y.B."/>
            <person name="Van de Peer Y."/>
            <person name="Liu Z.J."/>
        </authorList>
    </citation>
    <scope>NUCLEOTIDE SEQUENCE [LARGE SCALE GENOMIC DNA]</scope>
    <source>
        <tissue evidence="1">The whole plant</tissue>
    </source>
</reference>